<feature type="transmembrane region" description="Helical" evidence="1">
    <location>
        <begin position="80"/>
        <end position="101"/>
    </location>
</feature>
<evidence type="ECO:0000256" key="1">
    <source>
        <dbReference type="SAM" id="Phobius"/>
    </source>
</evidence>
<dbReference type="AlphaFoldDB" id="A0A0B9GYA6"/>
<keyword evidence="1" id="KW-0812">Transmembrane</keyword>
<comment type="caution">
    <text evidence="2">The sequence shown here is derived from an EMBL/GenBank/DDBJ whole genome shotgun (WGS) entry which is preliminary data.</text>
</comment>
<feature type="transmembrane region" description="Helical" evidence="1">
    <location>
        <begin position="6"/>
        <end position="23"/>
    </location>
</feature>
<organism evidence="2 3">
    <name type="scientific">Photobacterium gaetbulicola</name>
    <dbReference type="NCBI Taxonomy" id="1295392"/>
    <lineage>
        <taxon>Bacteria</taxon>
        <taxon>Pseudomonadati</taxon>
        <taxon>Pseudomonadota</taxon>
        <taxon>Gammaproteobacteria</taxon>
        <taxon>Vibrionales</taxon>
        <taxon>Vibrionaceae</taxon>
        <taxon>Photobacterium</taxon>
    </lineage>
</organism>
<sequence length="152" mass="17539">MEYILSGVLVVLFVLFLCGLWQLRNEHYSKSLRYGGDTTIFYKGNSPYVHSAYAILILYSLQAILLSMMPLTALELIDSSTFLVLSLATFLICFVIVFFVFKVKCDSCNRSLYFSEEKRDSNFRNIMISILRAKKFECYNCGQHYSQKVDGK</sequence>
<evidence type="ECO:0000313" key="3">
    <source>
        <dbReference type="Proteomes" id="UP000031278"/>
    </source>
</evidence>
<dbReference type="Proteomes" id="UP000031278">
    <property type="component" value="Unassembled WGS sequence"/>
</dbReference>
<keyword evidence="1" id="KW-0472">Membrane</keyword>
<protein>
    <submittedName>
        <fullName evidence="2">Uncharacterized protein</fullName>
    </submittedName>
</protein>
<dbReference type="EMBL" id="JWLZ01000152">
    <property type="protein sequence ID" value="KHT63681.1"/>
    <property type="molecule type" value="Genomic_DNA"/>
</dbReference>
<gene>
    <name evidence="2" type="ORF">RJ45_09975</name>
</gene>
<dbReference type="RefSeq" id="WP_039461110.1">
    <property type="nucleotide sequence ID" value="NZ_JWLZ01000152.1"/>
</dbReference>
<proteinExistence type="predicted"/>
<feature type="transmembrane region" description="Helical" evidence="1">
    <location>
        <begin position="52"/>
        <end position="74"/>
    </location>
</feature>
<reference evidence="2 3" key="1">
    <citation type="submission" date="2014-12" db="EMBL/GenBank/DDBJ databases">
        <title>Genome sequencing of Photobacterium gaetbulicola AD005a.</title>
        <authorList>
            <person name="Adrian T.G.S."/>
            <person name="Chan K.G."/>
        </authorList>
    </citation>
    <scope>NUCLEOTIDE SEQUENCE [LARGE SCALE GENOMIC DNA]</scope>
    <source>
        <strain evidence="2 3">AD005a</strain>
    </source>
</reference>
<accession>A0A0B9GYA6</accession>
<name>A0A0B9GYA6_9GAMM</name>
<evidence type="ECO:0000313" key="2">
    <source>
        <dbReference type="EMBL" id="KHT63681.1"/>
    </source>
</evidence>
<keyword evidence="1" id="KW-1133">Transmembrane helix</keyword>